<gene>
    <name evidence="2" type="ORF">E2C01_070215</name>
</gene>
<evidence type="ECO:0000313" key="3">
    <source>
        <dbReference type="Proteomes" id="UP000324222"/>
    </source>
</evidence>
<dbReference type="Proteomes" id="UP000324222">
    <property type="component" value="Unassembled WGS sequence"/>
</dbReference>
<feature type="compositionally biased region" description="Basic and acidic residues" evidence="1">
    <location>
        <begin position="47"/>
        <end position="59"/>
    </location>
</feature>
<feature type="compositionally biased region" description="Acidic residues" evidence="1">
    <location>
        <begin position="11"/>
        <end position="24"/>
    </location>
</feature>
<organism evidence="2 3">
    <name type="scientific">Portunus trituberculatus</name>
    <name type="common">Swimming crab</name>
    <name type="synonym">Neptunus trituberculatus</name>
    <dbReference type="NCBI Taxonomy" id="210409"/>
    <lineage>
        <taxon>Eukaryota</taxon>
        <taxon>Metazoa</taxon>
        <taxon>Ecdysozoa</taxon>
        <taxon>Arthropoda</taxon>
        <taxon>Crustacea</taxon>
        <taxon>Multicrustacea</taxon>
        <taxon>Malacostraca</taxon>
        <taxon>Eumalacostraca</taxon>
        <taxon>Eucarida</taxon>
        <taxon>Decapoda</taxon>
        <taxon>Pleocyemata</taxon>
        <taxon>Brachyura</taxon>
        <taxon>Eubrachyura</taxon>
        <taxon>Portunoidea</taxon>
        <taxon>Portunidae</taxon>
        <taxon>Portuninae</taxon>
        <taxon>Portunus</taxon>
    </lineage>
</organism>
<proteinExistence type="predicted"/>
<sequence>MAFSGPATLSELEEDLALSEDESYDGAFPALPRSQGQASPVGHNKRRMDDMLTSHDESRSPPAKLPKHRKDSDDTQAAPRQLRHLLSLDAPLPPPPRFVEQSRPTAFAPREEYVRLLFSGSPSVETKLRWLAEVNRTFNLDRQAAVSSEDVGGVVSLFFFFYTMWAFHGNLWAKGDTY</sequence>
<name>A0A5B7I4I4_PORTR</name>
<dbReference type="AlphaFoldDB" id="A0A5B7I4I4"/>
<evidence type="ECO:0000256" key="1">
    <source>
        <dbReference type="SAM" id="MobiDB-lite"/>
    </source>
</evidence>
<protein>
    <submittedName>
        <fullName evidence="2">Uncharacterized protein</fullName>
    </submittedName>
</protein>
<accession>A0A5B7I4I4</accession>
<comment type="caution">
    <text evidence="2">The sequence shown here is derived from an EMBL/GenBank/DDBJ whole genome shotgun (WGS) entry which is preliminary data.</text>
</comment>
<keyword evidence="3" id="KW-1185">Reference proteome</keyword>
<feature type="region of interest" description="Disordered" evidence="1">
    <location>
        <begin position="1"/>
        <end position="96"/>
    </location>
</feature>
<evidence type="ECO:0000313" key="2">
    <source>
        <dbReference type="EMBL" id="MPC75818.1"/>
    </source>
</evidence>
<dbReference type="EMBL" id="VSRR010041928">
    <property type="protein sequence ID" value="MPC75818.1"/>
    <property type="molecule type" value="Genomic_DNA"/>
</dbReference>
<reference evidence="2 3" key="1">
    <citation type="submission" date="2019-05" db="EMBL/GenBank/DDBJ databases">
        <title>Another draft genome of Portunus trituberculatus and its Hox gene families provides insights of decapod evolution.</title>
        <authorList>
            <person name="Jeong J.-H."/>
            <person name="Song I."/>
            <person name="Kim S."/>
            <person name="Choi T."/>
            <person name="Kim D."/>
            <person name="Ryu S."/>
            <person name="Kim W."/>
        </authorList>
    </citation>
    <scope>NUCLEOTIDE SEQUENCE [LARGE SCALE GENOMIC DNA]</scope>
    <source>
        <tissue evidence="2">Muscle</tissue>
    </source>
</reference>